<sequence length="52" mass="5987">MVIGLEKENEETFLAKIAAGWRITIYEPVRESLGIEIGELLRVTIRKDEDKI</sequence>
<evidence type="ECO:0000313" key="1">
    <source>
        <dbReference type="EMBL" id="GAG61491.1"/>
    </source>
</evidence>
<evidence type="ECO:0008006" key="2">
    <source>
        <dbReference type="Google" id="ProtNLM"/>
    </source>
</evidence>
<reference evidence="1" key="1">
    <citation type="journal article" date="2014" name="Front. Microbiol.">
        <title>High frequency of phylogenetically diverse reductive dehalogenase-homologous genes in deep subseafloor sedimentary metagenomes.</title>
        <authorList>
            <person name="Kawai M."/>
            <person name="Futagami T."/>
            <person name="Toyoda A."/>
            <person name="Takaki Y."/>
            <person name="Nishi S."/>
            <person name="Hori S."/>
            <person name="Arai W."/>
            <person name="Tsubouchi T."/>
            <person name="Morono Y."/>
            <person name="Uchiyama I."/>
            <person name="Ito T."/>
            <person name="Fujiyama A."/>
            <person name="Inagaki F."/>
            <person name="Takami H."/>
        </authorList>
    </citation>
    <scope>NUCLEOTIDE SEQUENCE</scope>
    <source>
        <strain evidence="1">Expedition CK06-06</strain>
    </source>
</reference>
<organism evidence="1">
    <name type="scientific">marine sediment metagenome</name>
    <dbReference type="NCBI Taxonomy" id="412755"/>
    <lineage>
        <taxon>unclassified sequences</taxon>
        <taxon>metagenomes</taxon>
        <taxon>ecological metagenomes</taxon>
    </lineage>
</organism>
<comment type="caution">
    <text evidence="1">The sequence shown here is derived from an EMBL/GenBank/DDBJ whole genome shotgun (WGS) entry which is preliminary data.</text>
</comment>
<dbReference type="Gene3D" id="2.10.260.10">
    <property type="match status" value="1"/>
</dbReference>
<dbReference type="AlphaFoldDB" id="X1ANQ3"/>
<name>X1ANQ3_9ZZZZ</name>
<gene>
    <name evidence="1" type="ORF">S01H4_07414</name>
</gene>
<dbReference type="EMBL" id="BART01002421">
    <property type="protein sequence ID" value="GAG61491.1"/>
    <property type="molecule type" value="Genomic_DNA"/>
</dbReference>
<proteinExistence type="predicted"/>
<protein>
    <recommendedName>
        <fullName evidence="2">SpoVT-AbrB domain-containing protein</fullName>
    </recommendedName>
</protein>
<accession>X1ANQ3</accession>